<dbReference type="Pfam" id="PF01594">
    <property type="entry name" value="AI-2E_transport"/>
    <property type="match status" value="1"/>
</dbReference>
<evidence type="ECO:0000256" key="5">
    <source>
        <dbReference type="ARBA" id="ARBA00023136"/>
    </source>
</evidence>
<evidence type="ECO:0000256" key="3">
    <source>
        <dbReference type="ARBA" id="ARBA00022692"/>
    </source>
</evidence>
<dbReference type="InterPro" id="IPR002549">
    <property type="entry name" value="AI-2E-like"/>
</dbReference>
<evidence type="ECO:0000256" key="1">
    <source>
        <dbReference type="ARBA" id="ARBA00004141"/>
    </source>
</evidence>
<keyword evidence="4 6" id="KW-1133">Transmembrane helix</keyword>
<evidence type="ECO:0000313" key="8">
    <source>
        <dbReference type="Proteomes" id="UP001265700"/>
    </source>
</evidence>
<feature type="transmembrane region" description="Helical" evidence="6">
    <location>
        <begin position="179"/>
        <end position="200"/>
    </location>
</feature>
<evidence type="ECO:0000256" key="4">
    <source>
        <dbReference type="ARBA" id="ARBA00022989"/>
    </source>
</evidence>
<feature type="transmembrane region" description="Helical" evidence="6">
    <location>
        <begin position="43"/>
        <end position="66"/>
    </location>
</feature>
<comment type="subcellular location">
    <subcellularLocation>
        <location evidence="1">Membrane</location>
        <topology evidence="1">Multi-pass membrane protein</topology>
    </subcellularLocation>
</comment>
<evidence type="ECO:0000313" key="7">
    <source>
        <dbReference type="EMBL" id="MDR7150649.1"/>
    </source>
</evidence>
<organism evidence="7 8">
    <name type="scientific">Hydrogenophaga palleronii</name>
    <dbReference type="NCBI Taxonomy" id="65655"/>
    <lineage>
        <taxon>Bacteria</taxon>
        <taxon>Pseudomonadati</taxon>
        <taxon>Pseudomonadota</taxon>
        <taxon>Betaproteobacteria</taxon>
        <taxon>Burkholderiales</taxon>
        <taxon>Comamonadaceae</taxon>
        <taxon>Hydrogenophaga</taxon>
    </lineage>
</organism>
<keyword evidence="8" id="KW-1185">Reference proteome</keyword>
<dbReference type="Proteomes" id="UP001265700">
    <property type="component" value="Unassembled WGS sequence"/>
</dbReference>
<proteinExistence type="inferred from homology"/>
<feature type="transmembrane region" description="Helical" evidence="6">
    <location>
        <begin position="206"/>
        <end position="236"/>
    </location>
</feature>
<protein>
    <submittedName>
        <fullName evidence="7">PurR-regulated permease PerM</fullName>
    </submittedName>
</protein>
<dbReference type="PANTHER" id="PTHR21716:SF62">
    <property type="entry name" value="TRANSPORT PROTEIN YDBI-RELATED"/>
    <property type="match status" value="1"/>
</dbReference>
<dbReference type="PANTHER" id="PTHR21716">
    <property type="entry name" value="TRANSMEMBRANE PROTEIN"/>
    <property type="match status" value="1"/>
</dbReference>
<comment type="caution">
    <text evidence="7">The sequence shown here is derived from an EMBL/GenBank/DDBJ whole genome shotgun (WGS) entry which is preliminary data.</text>
</comment>
<evidence type="ECO:0000256" key="6">
    <source>
        <dbReference type="SAM" id="Phobius"/>
    </source>
</evidence>
<comment type="similarity">
    <text evidence="2">Belongs to the autoinducer-2 exporter (AI-2E) (TC 2.A.86) family.</text>
</comment>
<feature type="transmembrane region" description="Helical" evidence="6">
    <location>
        <begin position="243"/>
        <end position="265"/>
    </location>
</feature>
<gene>
    <name evidence="7" type="ORF">J2W49_002612</name>
</gene>
<accession>A0ABU1WMW7</accession>
<feature type="transmembrane region" description="Helical" evidence="6">
    <location>
        <begin position="12"/>
        <end position="31"/>
    </location>
</feature>
<name>A0ABU1WMW7_9BURK</name>
<reference evidence="7 8" key="1">
    <citation type="submission" date="2023-07" db="EMBL/GenBank/DDBJ databases">
        <title>Sorghum-associated microbial communities from plants grown in Nebraska, USA.</title>
        <authorList>
            <person name="Schachtman D."/>
        </authorList>
    </citation>
    <scope>NUCLEOTIDE SEQUENCE [LARGE SCALE GENOMIC DNA]</scope>
    <source>
        <strain evidence="7 8">4249</strain>
    </source>
</reference>
<sequence>MLLLLRAAEAFFAIFGGLLFAIMFNSAAKWVRAMTGMPYGVSLALSVVVPTLLLGVAIAFGASAMADQASELGKRIPEAARQLEDSLRQWRLTHQLLEQKERIRSLLPEGSEAAGALGGFFSSSFGALGNLVIALIVGLFLAIDPPMYVNGLMHLVPVGKRDRAREVLNAVGSSLRSWLAAKLAAMLVIGVMTTVGLWLMSIDLALVLGIVAALLSFIPNFGPIIALVPAALIGLLDGPEKMLYVVILYMGIQALESYVLTPILQQRMVDLPPALTIVVQVLLGVVAGAMGLIFAAPLTAAGMVMIQKWYVQDVLGDRPPTG</sequence>
<dbReference type="EMBL" id="JAVDWU010000005">
    <property type="protein sequence ID" value="MDR7150649.1"/>
    <property type="molecule type" value="Genomic_DNA"/>
</dbReference>
<feature type="transmembrane region" description="Helical" evidence="6">
    <location>
        <begin position="277"/>
        <end position="298"/>
    </location>
</feature>
<evidence type="ECO:0000256" key="2">
    <source>
        <dbReference type="ARBA" id="ARBA00009773"/>
    </source>
</evidence>
<feature type="transmembrane region" description="Helical" evidence="6">
    <location>
        <begin position="120"/>
        <end position="143"/>
    </location>
</feature>
<keyword evidence="3 6" id="KW-0812">Transmembrane</keyword>
<keyword evidence="5 6" id="KW-0472">Membrane</keyword>